<sequence length="137" mass="13834">MNPPVVEPASPVVAPREDPSIVEAPPAVPLAANPADVGDRATAAGRLATAPPGSASSRLDPHQRRPVPLCPPPRVPILARLAARVVRAAARKVKRVGPASGASPKRRKSSTAAAPSSEAGAPASATCTPRPSARADF</sequence>
<proteinExistence type="predicted"/>
<feature type="region of interest" description="Disordered" evidence="1">
    <location>
        <begin position="90"/>
        <end position="137"/>
    </location>
</feature>
<protein>
    <submittedName>
        <fullName evidence="2">Uncharacterized protein</fullName>
    </submittedName>
</protein>
<dbReference type="AlphaFoldDB" id="A0A6A3XIW2"/>
<feature type="region of interest" description="Disordered" evidence="1">
    <location>
        <begin position="1"/>
        <end position="20"/>
    </location>
</feature>
<comment type="caution">
    <text evidence="2">The sequence shown here is derived from an EMBL/GenBank/DDBJ whole genome shotgun (WGS) entry which is preliminary data.</text>
</comment>
<feature type="non-terminal residue" evidence="2">
    <location>
        <position position="137"/>
    </location>
</feature>
<feature type="compositionally biased region" description="Low complexity" evidence="1">
    <location>
        <begin position="110"/>
        <end position="126"/>
    </location>
</feature>
<accession>A0A6A3XIW2</accession>
<dbReference type="Proteomes" id="UP000433483">
    <property type="component" value="Unassembled WGS sequence"/>
</dbReference>
<gene>
    <name evidence="2" type="ORF">PF005_g16077</name>
</gene>
<name>A0A6A3XIW2_9STRA</name>
<keyword evidence="3" id="KW-1185">Reference proteome</keyword>
<dbReference type="EMBL" id="QXGB01001030">
    <property type="protein sequence ID" value="KAE9198578.1"/>
    <property type="molecule type" value="Genomic_DNA"/>
</dbReference>
<evidence type="ECO:0000313" key="2">
    <source>
        <dbReference type="EMBL" id="KAE9198578.1"/>
    </source>
</evidence>
<reference evidence="2 3" key="1">
    <citation type="submission" date="2018-08" db="EMBL/GenBank/DDBJ databases">
        <title>Genomic investigation of the strawberry pathogen Phytophthora fragariae indicates pathogenicity is determined by transcriptional variation in three key races.</title>
        <authorList>
            <person name="Adams T.M."/>
            <person name="Armitage A.D."/>
            <person name="Sobczyk M.K."/>
            <person name="Bates H.J."/>
            <person name="Dunwell J.M."/>
            <person name="Nellist C.F."/>
            <person name="Harrison R.J."/>
        </authorList>
    </citation>
    <scope>NUCLEOTIDE SEQUENCE [LARGE SCALE GENOMIC DNA]</scope>
    <source>
        <strain evidence="2 3">NOV-27</strain>
    </source>
</reference>
<evidence type="ECO:0000313" key="3">
    <source>
        <dbReference type="Proteomes" id="UP000433483"/>
    </source>
</evidence>
<organism evidence="2 3">
    <name type="scientific">Phytophthora fragariae</name>
    <dbReference type="NCBI Taxonomy" id="53985"/>
    <lineage>
        <taxon>Eukaryota</taxon>
        <taxon>Sar</taxon>
        <taxon>Stramenopiles</taxon>
        <taxon>Oomycota</taxon>
        <taxon>Peronosporomycetes</taxon>
        <taxon>Peronosporales</taxon>
        <taxon>Peronosporaceae</taxon>
        <taxon>Phytophthora</taxon>
    </lineage>
</organism>
<evidence type="ECO:0000256" key="1">
    <source>
        <dbReference type="SAM" id="MobiDB-lite"/>
    </source>
</evidence>
<feature type="region of interest" description="Disordered" evidence="1">
    <location>
        <begin position="29"/>
        <end position="74"/>
    </location>
</feature>